<feature type="region of interest" description="Disordered" evidence="1">
    <location>
        <begin position="37"/>
        <end position="74"/>
    </location>
</feature>
<protein>
    <submittedName>
        <fullName evidence="2">Uncharacterized protein</fullName>
    </submittedName>
</protein>
<reference evidence="2" key="1">
    <citation type="submission" date="2023-03" db="UniProtKB">
        <authorList>
            <consortium name="EnsemblPlants"/>
        </authorList>
    </citation>
    <scope>IDENTIFICATION</scope>
</reference>
<feature type="compositionally biased region" description="Basic and acidic residues" evidence="1">
    <location>
        <begin position="38"/>
        <end position="53"/>
    </location>
</feature>
<organism evidence="2">
    <name type="scientific">Cucumis melo</name>
    <name type="common">Muskmelon</name>
    <dbReference type="NCBI Taxonomy" id="3656"/>
    <lineage>
        <taxon>Eukaryota</taxon>
        <taxon>Viridiplantae</taxon>
        <taxon>Streptophyta</taxon>
        <taxon>Embryophyta</taxon>
        <taxon>Tracheophyta</taxon>
        <taxon>Spermatophyta</taxon>
        <taxon>Magnoliopsida</taxon>
        <taxon>eudicotyledons</taxon>
        <taxon>Gunneridae</taxon>
        <taxon>Pentapetalae</taxon>
        <taxon>rosids</taxon>
        <taxon>fabids</taxon>
        <taxon>Cucurbitales</taxon>
        <taxon>Cucurbitaceae</taxon>
        <taxon>Benincaseae</taxon>
        <taxon>Cucumis</taxon>
    </lineage>
</organism>
<dbReference type="Gramene" id="MELO3C028176.2.1">
    <property type="protein sequence ID" value="MELO3C028176.2.1"/>
    <property type="gene ID" value="MELO3C028176.2"/>
</dbReference>
<proteinExistence type="predicted"/>
<dbReference type="AlphaFoldDB" id="A0A9I9E3J7"/>
<sequence>MRTERMPAVAETKRGRGRNVGCRWTVGGATCGWWLRRTSGEAKNADGDGDRDRGRRRRGWKRGGGGHGRKEKRM</sequence>
<accession>A0A9I9E3J7</accession>
<evidence type="ECO:0000256" key="1">
    <source>
        <dbReference type="SAM" id="MobiDB-lite"/>
    </source>
</evidence>
<evidence type="ECO:0000313" key="2">
    <source>
        <dbReference type="EnsemblPlants" id="MELO3C028176.2.1"/>
    </source>
</evidence>
<name>A0A9I9E3J7_CUCME</name>
<dbReference type="EnsemblPlants" id="MELO3C028176.2.1">
    <property type="protein sequence ID" value="MELO3C028176.2.1"/>
    <property type="gene ID" value="MELO3C028176.2"/>
</dbReference>